<dbReference type="OrthoDB" id="9790659at2"/>
<evidence type="ECO:0000256" key="1">
    <source>
        <dbReference type="SAM" id="Phobius"/>
    </source>
</evidence>
<keyword evidence="1" id="KW-0472">Membrane</keyword>
<dbReference type="eggNOG" id="COG1808">
    <property type="taxonomic scope" value="Bacteria"/>
</dbReference>
<feature type="transmembrane region" description="Helical" evidence="1">
    <location>
        <begin position="191"/>
        <end position="217"/>
    </location>
</feature>
<evidence type="ECO:0000313" key="3">
    <source>
        <dbReference type="Proteomes" id="UP000027616"/>
    </source>
</evidence>
<dbReference type="Proteomes" id="UP000027616">
    <property type="component" value="Chromosome I"/>
</dbReference>
<feature type="transmembrane region" description="Helical" evidence="1">
    <location>
        <begin position="102"/>
        <end position="119"/>
    </location>
</feature>
<dbReference type="PATRIC" id="fig|1433126.3.peg.1414"/>
<dbReference type="Pfam" id="PF04087">
    <property type="entry name" value="DUF389"/>
    <property type="match status" value="1"/>
</dbReference>
<dbReference type="PANTHER" id="PTHR20992:SF9">
    <property type="entry name" value="AT15442P-RELATED"/>
    <property type="match status" value="1"/>
</dbReference>
<organism evidence="2 3">
    <name type="scientific">Mucinivorans hirudinis</name>
    <dbReference type="NCBI Taxonomy" id="1433126"/>
    <lineage>
        <taxon>Bacteria</taxon>
        <taxon>Pseudomonadati</taxon>
        <taxon>Bacteroidota</taxon>
        <taxon>Bacteroidia</taxon>
        <taxon>Bacteroidales</taxon>
        <taxon>Rikenellaceae</taxon>
        <taxon>Mucinivorans</taxon>
    </lineage>
</organism>
<dbReference type="EMBL" id="HG934468">
    <property type="protein sequence ID" value="CDN31516.1"/>
    <property type="molecule type" value="Genomic_DNA"/>
</dbReference>
<dbReference type="AlphaFoldDB" id="A0A060R7Z6"/>
<keyword evidence="1" id="KW-0812">Transmembrane</keyword>
<gene>
    <name evidence="2" type="ORF">BN938_1429</name>
</gene>
<feature type="transmembrane region" description="Helical" evidence="1">
    <location>
        <begin position="237"/>
        <end position="256"/>
    </location>
</feature>
<protein>
    <submittedName>
        <fullName evidence="2">Membrane protein</fullName>
    </submittedName>
</protein>
<keyword evidence="1" id="KW-1133">Transmembrane helix</keyword>
<keyword evidence="3" id="KW-1185">Reference proteome</keyword>
<accession>A0A060R7Z6</accession>
<sequence>MDKKSLLSQLKDFLADRFNLEADKADQATVTENIANGVKFKGMNLWILMFAIVVASVGLNVNSTAVIIGAMLISPLMGPIMGVGLSIGIYDFELLKKSLKNFGFAVAVSLAVSTAYFSVSPELSEQSELLSRTTPTIWDVLIASFGGLAGIVAQTRRDRTSTVIPGVAIATALMPPLCTAGFGLASGNWSYFFGAFYLFTINAVFIALATFFIVRFLKYQRVEFIDALQAKRVRSSMIIIITATLIPSIIIAFSVVEKAVFENDAKKFIKNVLTFNDSEVVNSVVNYSRKGSSIEVWLIGAPVASDIVNMARNQLKNYGLDQTTLIVRQANSGEDINQGQMQNLLVSNAQLLQDKNSKIAQLESKIALYEQQSVPSADVARELSALWNNMKDFSVSKNFILNSEGETVDSILVCIVTPIKKEELPATEREKIKSWLGVRCAMKSVKLIVE</sequence>
<feature type="transmembrane region" description="Helical" evidence="1">
    <location>
        <begin position="135"/>
        <end position="153"/>
    </location>
</feature>
<feature type="transmembrane region" description="Helical" evidence="1">
    <location>
        <begin position="165"/>
        <end position="185"/>
    </location>
</feature>
<reference evidence="2 3" key="1">
    <citation type="journal article" date="2015" name="Genome Announc.">
        <title>Complete Genome Sequence of the Novel Leech Symbiont Mucinivorans hirudinis M3T.</title>
        <authorList>
            <person name="Nelson M.C."/>
            <person name="Bomar L."/>
            <person name="Graf J."/>
        </authorList>
    </citation>
    <scope>NUCLEOTIDE SEQUENCE [LARGE SCALE GENOMIC DNA]</scope>
    <source>
        <strain evidence="3">M3</strain>
    </source>
</reference>
<dbReference type="PANTHER" id="PTHR20992">
    <property type="entry name" value="AT15442P-RELATED"/>
    <property type="match status" value="1"/>
</dbReference>
<name>A0A060R7Z6_9BACT</name>
<dbReference type="HOGENOM" id="CLU_032897_0_0_10"/>
<dbReference type="InterPro" id="IPR005240">
    <property type="entry name" value="DUF389"/>
</dbReference>
<dbReference type="KEGG" id="rbc:BN938_1429"/>
<dbReference type="STRING" id="1433126.BN938_1429"/>
<feature type="transmembrane region" description="Helical" evidence="1">
    <location>
        <begin position="67"/>
        <end position="90"/>
    </location>
</feature>
<proteinExistence type="predicted"/>
<evidence type="ECO:0000313" key="2">
    <source>
        <dbReference type="EMBL" id="CDN31516.1"/>
    </source>
</evidence>
<feature type="transmembrane region" description="Helical" evidence="1">
    <location>
        <begin position="43"/>
        <end position="61"/>
    </location>
</feature>